<dbReference type="Proteomes" id="UP000272025">
    <property type="component" value="Unassembled WGS sequence"/>
</dbReference>
<dbReference type="Pfam" id="PF00583">
    <property type="entry name" value="Acetyltransf_1"/>
    <property type="match status" value="1"/>
</dbReference>
<dbReference type="EMBL" id="ML119052">
    <property type="protein sequence ID" value="ROT40550.1"/>
    <property type="molecule type" value="Genomic_DNA"/>
</dbReference>
<dbReference type="GeneID" id="39578137"/>
<feature type="domain" description="N-acetyltransferase" evidence="3">
    <location>
        <begin position="36"/>
        <end position="189"/>
    </location>
</feature>
<name>A0A3N2Q1C6_SODAK</name>
<dbReference type="PANTHER" id="PTHR43877">
    <property type="entry name" value="AMINOALKYLPHOSPHONATE N-ACETYLTRANSFERASE-RELATED-RELATED"/>
    <property type="match status" value="1"/>
</dbReference>
<reference evidence="4 5" key="1">
    <citation type="journal article" date="2018" name="Mol. Ecol.">
        <title>The obligate alkalophilic soda-lake fungus Sodiomyces alkalinus has shifted to a protein diet.</title>
        <authorList>
            <person name="Grum-Grzhimaylo A.A."/>
            <person name="Falkoski D.L."/>
            <person name="van den Heuvel J."/>
            <person name="Valero-Jimenez C.A."/>
            <person name="Min B."/>
            <person name="Choi I.G."/>
            <person name="Lipzen A."/>
            <person name="Daum C.G."/>
            <person name="Aanen D.K."/>
            <person name="Tsang A."/>
            <person name="Henrissat B."/>
            <person name="Bilanenko E.N."/>
            <person name="de Vries R.P."/>
            <person name="van Kan J.A.L."/>
            <person name="Grigoriev I.V."/>
            <person name="Debets A.J.M."/>
        </authorList>
    </citation>
    <scope>NUCLEOTIDE SEQUENCE [LARGE SCALE GENOMIC DNA]</scope>
    <source>
        <strain evidence="4 5">F11</strain>
    </source>
</reference>
<dbReference type="Gene3D" id="3.40.630.30">
    <property type="match status" value="1"/>
</dbReference>
<dbReference type="RefSeq" id="XP_028468356.1">
    <property type="nucleotide sequence ID" value="XM_028609659.1"/>
</dbReference>
<dbReference type="InterPro" id="IPR000182">
    <property type="entry name" value="GNAT_dom"/>
</dbReference>
<gene>
    <name evidence="4" type="ORF">SODALDRAFT_321878</name>
</gene>
<sequence>MASPSGTTYLFSPTEHTHLIPYLAALHAQCITHDRSMLTFLPPLSHDKLLAWWKERIAEVSAGTRLIVILLDESEPGTKPKGRELMGVVMLVMPMSETGPMRGFMEKLLVHTKFRRRGAARELLQRLEGEAVRRGRTLLMTDAETGSPAEEIYKKFGFVEIGKIPQYGISPNNPSGELRDETFFYKRLGI</sequence>
<dbReference type="CDD" id="cd04301">
    <property type="entry name" value="NAT_SF"/>
    <property type="match status" value="1"/>
</dbReference>
<keyword evidence="5" id="KW-1185">Reference proteome</keyword>
<organism evidence="4 5">
    <name type="scientific">Sodiomyces alkalinus (strain CBS 110278 / VKM F-3762 / F11)</name>
    <name type="common">Alkaliphilic filamentous fungus</name>
    <dbReference type="NCBI Taxonomy" id="1314773"/>
    <lineage>
        <taxon>Eukaryota</taxon>
        <taxon>Fungi</taxon>
        <taxon>Dikarya</taxon>
        <taxon>Ascomycota</taxon>
        <taxon>Pezizomycotina</taxon>
        <taxon>Sordariomycetes</taxon>
        <taxon>Hypocreomycetidae</taxon>
        <taxon>Glomerellales</taxon>
        <taxon>Plectosphaerellaceae</taxon>
        <taxon>Sodiomyces</taxon>
    </lineage>
</organism>
<evidence type="ECO:0000313" key="5">
    <source>
        <dbReference type="Proteomes" id="UP000272025"/>
    </source>
</evidence>
<dbReference type="OrthoDB" id="41532at2759"/>
<evidence type="ECO:0000256" key="2">
    <source>
        <dbReference type="ARBA" id="ARBA00023315"/>
    </source>
</evidence>
<evidence type="ECO:0000259" key="3">
    <source>
        <dbReference type="PROSITE" id="PS51186"/>
    </source>
</evidence>
<protein>
    <submittedName>
        <fullName evidence="4">Acetyltransferase</fullName>
    </submittedName>
</protein>
<dbReference type="PROSITE" id="PS51186">
    <property type="entry name" value="GNAT"/>
    <property type="match status" value="1"/>
</dbReference>
<dbReference type="SUPFAM" id="SSF55729">
    <property type="entry name" value="Acyl-CoA N-acyltransferases (Nat)"/>
    <property type="match status" value="1"/>
</dbReference>
<evidence type="ECO:0000313" key="4">
    <source>
        <dbReference type="EMBL" id="ROT40550.1"/>
    </source>
</evidence>
<keyword evidence="1 4" id="KW-0808">Transferase</keyword>
<evidence type="ECO:0000256" key="1">
    <source>
        <dbReference type="ARBA" id="ARBA00022679"/>
    </source>
</evidence>
<dbReference type="InterPro" id="IPR016181">
    <property type="entry name" value="Acyl_CoA_acyltransferase"/>
</dbReference>
<proteinExistence type="predicted"/>
<dbReference type="AlphaFoldDB" id="A0A3N2Q1C6"/>
<accession>A0A3N2Q1C6</accession>
<dbReference type="InterPro" id="IPR050832">
    <property type="entry name" value="Bact_Acetyltransf"/>
</dbReference>
<keyword evidence="2" id="KW-0012">Acyltransferase</keyword>
<dbReference type="STRING" id="1314773.A0A3N2Q1C6"/>
<dbReference type="GO" id="GO:0016747">
    <property type="term" value="F:acyltransferase activity, transferring groups other than amino-acyl groups"/>
    <property type="evidence" value="ECO:0007669"/>
    <property type="project" value="InterPro"/>
</dbReference>